<evidence type="ECO:0000313" key="11">
    <source>
        <dbReference type="EMBL" id="RMZ01909.1"/>
    </source>
</evidence>
<dbReference type="GO" id="GO:0050684">
    <property type="term" value="P:regulation of mRNA processing"/>
    <property type="evidence" value="ECO:0007669"/>
    <property type="project" value="TreeGrafter"/>
</dbReference>
<dbReference type="Gene3D" id="3.30.200.20">
    <property type="entry name" value="Phosphorylase Kinase, domain 1"/>
    <property type="match status" value="1"/>
</dbReference>
<feature type="domain" description="Protein kinase" evidence="10">
    <location>
        <begin position="99"/>
        <end position="438"/>
    </location>
</feature>
<evidence type="ECO:0000256" key="5">
    <source>
        <dbReference type="ARBA" id="ARBA00022777"/>
    </source>
</evidence>
<keyword evidence="5" id="KW-0418">Kinase</keyword>
<feature type="region of interest" description="Disordered" evidence="9">
    <location>
        <begin position="22"/>
        <end position="43"/>
    </location>
</feature>
<dbReference type="SUPFAM" id="SSF56112">
    <property type="entry name" value="Protein kinase-like (PK-like)"/>
    <property type="match status" value="1"/>
</dbReference>
<evidence type="ECO:0000256" key="8">
    <source>
        <dbReference type="ARBA" id="ARBA00048679"/>
    </source>
</evidence>
<dbReference type="Pfam" id="PF00069">
    <property type="entry name" value="Pkinase"/>
    <property type="match status" value="2"/>
</dbReference>
<proteinExistence type="predicted"/>
<keyword evidence="2" id="KW-0723">Serine/threonine-protein kinase</keyword>
<protein>
    <recommendedName>
        <fullName evidence="1">non-specific serine/threonine protein kinase</fullName>
        <ecNumber evidence="1">2.7.11.1</ecNumber>
    </recommendedName>
</protein>
<evidence type="ECO:0000256" key="3">
    <source>
        <dbReference type="ARBA" id="ARBA00022679"/>
    </source>
</evidence>
<evidence type="ECO:0000256" key="9">
    <source>
        <dbReference type="SAM" id="MobiDB-lite"/>
    </source>
</evidence>
<dbReference type="EC" id="2.7.11.1" evidence="1"/>
<dbReference type="GO" id="GO:0000245">
    <property type="term" value="P:spliceosomal complex assembly"/>
    <property type="evidence" value="ECO:0007669"/>
    <property type="project" value="TreeGrafter"/>
</dbReference>
<dbReference type="InterPro" id="IPR011009">
    <property type="entry name" value="Kinase-like_dom_sf"/>
</dbReference>
<evidence type="ECO:0000256" key="7">
    <source>
        <dbReference type="ARBA" id="ARBA00047899"/>
    </source>
</evidence>
<sequence length="452" mass="52526">MSLMSASCSRQCFTPYLARHAWSSSPTPWKNRQPNDRGCLAPSRKSTWRLGHSVAKNKLSNPSFERIDPSYVVEEETLNGYQSWHYYPVRLGEVLQDRYKVIGKLGFGSASTVWLCRDAQKQLKYAALKIYVNNLQYHRELPIYEEIRDLQSTHEGQKYIRKMYDSFELQGPHGRHICLIHQPLGMSLGELKELTPDGLFSTELIRQTLRCILSGLQFLHKEVRVIHTDLQPSNMLLGIHDDSVLAKFERYEIENPCPRKELADRTIYLSRPMPLSKGEPCITDLSEGRFGGQVHTDIIMRNVYRAPEVILGLPWGYEVDVWGFAMVLWDLFQPKRLFNPRDSDGQYSEAHHLAQMISLLGPPALKFLQRCGGKADQYWDENGNWKNLMPIPETSLEHMDQRLEGEEKAQFMTFMRKMLRWDPEDRQNSESIYWDEWLQADLIESGEIVRGD</sequence>
<name>A0A3M7GLT0_HORWE</name>
<dbReference type="EMBL" id="QWIS01000199">
    <property type="protein sequence ID" value="RMZ01909.1"/>
    <property type="molecule type" value="Genomic_DNA"/>
</dbReference>
<evidence type="ECO:0000256" key="4">
    <source>
        <dbReference type="ARBA" id="ARBA00022741"/>
    </source>
</evidence>
<dbReference type="InterPro" id="IPR051334">
    <property type="entry name" value="SRPK"/>
</dbReference>
<dbReference type="VEuPathDB" id="FungiDB:BTJ68_01543"/>
<evidence type="ECO:0000256" key="1">
    <source>
        <dbReference type="ARBA" id="ARBA00012513"/>
    </source>
</evidence>
<dbReference type="PANTHER" id="PTHR47634:SF9">
    <property type="entry name" value="PROTEIN KINASE DOMAIN-CONTAINING PROTEIN-RELATED"/>
    <property type="match status" value="1"/>
</dbReference>
<gene>
    <name evidence="11" type="ORF">D0860_07425</name>
</gene>
<comment type="caution">
    <text evidence="11">The sequence shown here is derived from an EMBL/GenBank/DDBJ whole genome shotgun (WGS) entry which is preliminary data.</text>
</comment>
<dbReference type="PANTHER" id="PTHR47634">
    <property type="entry name" value="PROTEIN KINASE DOMAIN-CONTAINING PROTEIN-RELATED"/>
    <property type="match status" value="1"/>
</dbReference>
<dbReference type="AlphaFoldDB" id="A0A3M7GLT0"/>
<keyword evidence="6" id="KW-0067">ATP-binding</keyword>
<evidence type="ECO:0000259" key="10">
    <source>
        <dbReference type="PROSITE" id="PS50011"/>
    </source>
</evidence>
<dbReference type="Gene3D" id="1.10.510.10">
    <property type="entry name" value="Transferase(Phosphotransferase) domain 1"/>
    <property type="match status" value="1"/>
</dbReference>
<dbReference type="PROSITE" id="PS50011">
    <property type="entry name" value="PROTEIN_KINASE_DOM"/>
    <property type="match status" value="1"/>
</dbReference>
<reference evidence="11 12" key="1">
    <citation type="journal article" date="2018" name="BMC Genomics">
        <title>Genomic evidence for intraspecific hybridization in a clonal and extremely halotolerant yeast.</title>
        <authorList>
            <person name="Gostincar C."/>
            <person name="Stajich J.E."/>
            <person name="Zupancic J."/>
            <person name="Zalar P."/>
            <person name="Gunde-Cimerman N."/>
        </authorList>
    </citation>
    <scope>NUCLEOTIDE SEQUENCE [LARGE SCALE GENOMIC DNA]</scope>
    <source>
        <strain evidence="11 12">EXF-562</strain>
    </source>
</reference>
<feature type="compositionally biased region" description="Polar residues" evidence="9">
    <location>
        <begin position="22"/>
        <end position="32"/>
    </location>
</feature>
<dbReference type="Proteomes" id="UP000280598">
    <property type="component" value="Unassembled WGS sequence"/>
</dbReference>
<comment type="catalytic activity">
    <reaction evidence="7">
        <text>L-threonyl-[protein] + ATP = O-phospho-L-threonyl-[protein] + ADP + H(+)</text>
        <dbReference type="Rhea" id="RHEA:46608"/>
        <dbReference type="Rhea" id="RHEA-COMP:11060"/>
        <dbReference type="Rhea" id="RHEA-COMP:11605"/>
        <dbReference type="ChEBI" id="CHEBI:15378"/>
        <dbReference type="ChEBI" id="CHEBI:30013"/>
        <dbReference type="ChEBI" id="CHEBI:30616"/>
        <dbReference type="ChEBI" id="CHEBI:61977"/>
        <dbReference type="ChEBI" id="CHEBI:456216"/>
        <dbReference type="EC" id="2.7.11.1"/>
    </reaction>
</comment>
<evidence type="ECO:0000256" key="6">
    <source>
        <dbReference type="ARBA" id="ARBA00022840"/>
    </source>
</evidence>
<keyword evidence="3" id="KW-0808">Transferase</keyword>
<accession>A0A3M7GLT0</accession>
<dbReference type="InterPro" id="IPR000719">
    <property type="entry name" value="Prot_kinase_dom"/>
</dbReference>
<organism evidence="11 12">
    <name type="scientific">Hortaea werneckii</name>
    <name type="common">Black yeast</name>
    <name type="synonym">Cladosporium werneckii</name>
    <dbReference type="NCBI Taxonomy" id="91943"/>
    <lineage>
        <taxon>Eukaryota</taxon>
        <taxon>Fungi</taxon>
        <taxon>Dikarya</taxon>
        <taxon>Ascomycota</taxon>
        <taxon>Pezizomycotina</taxon>
        <taxon>Dothideomycetes</taxon>
        <taxon>Dothideomycetidae</taxon>
        <taxon>Mycosphaerellales</taxon>
        <taxon>Teratosphaeriaceae</taxon>
        <taxon>Hortaea</taxon>
    </lineage>
</organism>
<comment type="catalytic activity">
    <reaction evidence="8">
        <text>L-seryl-[protein] + ATP = O-phospho-L-seryl-[protein] + ADP + H(+)</text>
        <dbReference type="Rhea" id="RHEA:17989"/>
        <dbReference type="Rhea" id="RHEA-COMP:9863"/>
        <dbReference type="Rhea" id="RHEA-COMP:11604"/>
        <dbReference type="ChEBI" id="CHEBI:15378"/>
        <dbReference type="ChEBI" id="CHEBI:29999"/>
        <dbReference type="ChEBI" id="CHEBI:30616"/>
        <dbReference type="ChEBI" id="CHEBI:83421"/>
        <dbReference type="ChEBI" id="CHEBI:456216"/>
        <dbReference type="EC" id="2.7.11.1"/>
    </reaction>
</comment>
<evidence type="ECO:0000256" key="2">
    <source>
        <dbReference type="ARBA" id="ARBA00022527"/>
    </source>
</evidence>
<dbReference type="GO" id="GO:0004674">
    <property type="term" value="F:protein serine/threonine kinase activity"/>
    <property type="evidence" value="ECO:0007669"/>
    <property type="project" value="UniProtKB-KW"/>
</dbReference>
<evidence type="ECO:0000313" key="12">
    <source>
        <dbReference type="Proteomes" id="UP000280598"/>
    </source>
</evidence>
<keyword evidence="4" id="KW-0547">Nucleotide-binding</keyword>
<dbReference type="GO" id="GO:0005524">
    <property type="term" value="F:ATP binding"/>
    <property type="evidence" value="ECO:0007669"/>
    <property type="project" value="UniProtKB-KW"/>
</dbReference>
<dbReference type="SMART" id="SM00220">
    <property type="entry name" value="S_TKc"/>
    <property type="match status" value="1"/>
</dbReference>